<name>A0AAF0GP06_LATSK</name>
<dbReference type="RefSeq" id="WP_280102803.1">
    <property type="nucleotide sequence ID" value="NZ_CP122959.1"/>
</dbReference>
<gene>
    <name evidence="5" type="ORF">QBD03_09675</name>
</gene>
<proteinExistence type="predicted"/>
<evidence type="ECO:0000256" key="3">
    <source>
        <dbReference type="ARBA" id="ARBA00023163"/>
    </source>
</evidence>
<dbReference type="PROSITE" id="PS01124">
    <property type="entry name" value="HTH_ARAC_FAMILY_2"/>
    <property type="match status" value="1"/>
</dbReference>
<accession>A0AAF0GP06</accession>
<keyword evidence="2" id="KW-0238">DNA-binding</keyword>
<dbReference type="InterPro" id="IPR013096">
    <property type="entry name" value="Cupin_2"/>
</dbReference>
<dbReference type="AlphaFoldDB" id="A0AAF0GP06"/>
<evidence type="ECO:0000256" key="2">
    <source>
        <dbReference type="ARBA" id="ARBA00023125"/>
    </source>
</evidence>
<organism evidence="5 6">
    <name type="scientific">Latilactobacillus sakei</name>
    <name type="common">Lactobacillus sakei</name>
    <dbReference type="NCBI Taxonomy" id="1599"/>
    <lineage>
        <taxon>Bacteria</taxon>
        <taxon>Bacillati</taxon>
        <taxon>Bacillota</taxon>
        <taxon>Bacilli</taxon>
        <taxon>Lactobacillales</taxon>
        <taxon>Lactobacillaceae</taxon>
        <taxon>Latilactobacillus</taxon>
    </lineage>
</organism>
<evidence type="ECO:0000313" key="6">
    <source>
        <dbReference type="Proteomes" id="UP001179858"/>
    </source>
</evidence>
<dbReference type="PANTHER" id="PTHR43280">
    <property type="entry name" value="ARAC-FAMILY TRANSCRIPTIONAL REGULATOR"/>
    <property type="match status" value="1"/>
</dbReference>
<dbReference type="PROSITE" id="PS00041">
    <property type="entry name" value="HTH_ARAC_FAMILY_1"/>
    <property type="match status" value="1"/>
</dbReference>
<keyword evidence="1" id="KW-0805">Transcription regulation</keyword>
<reference evidence="5" key="1">
    <citation type="submission" date="2023-04" db="EMBL/GenBank/DDBJ databases">
        <title>Novel strain of Lactilactobacillus sakei and use thereof.</title>
        <authorList>
            <person name="Kim S.Y."/>
        </authorList>
    </citation>
    <scope>NUCLEOTIDE SEQUENCE</scope>
    <source>
        <strain evidence="5">HUP1</strain>
    </source>
</reference>
<sequence length="285" mass="33274">MAIYLEMLHLSPEFPFRLLVNEGDILTTPHWHREIELIYVIKGTINLGINDQPYIISAGEIVLIDGGELHYVLASPGSERIIYQFDLAFFKTMLEQIDLPVLFGELPTLSRDWGASVTDDIRQLLDQIYQEETNRMPGMTFEVRADLYKMLTRFIREVPRTKVKTAASQQVKSDEILARLDIVFRMVERRYTGHLTLEEVAAEIGYSQFYFTRFFKRNTGKTFITFLNDYRIDKAKWLLINSTLSVTEIISQVGFESDKTFYRLFKQSMAISPLAYRKQMHLDKE</sequence>
<dbReference type="EMBL" id="CP122959">
    <property type="protein sequence ID" value="WGI18998.1"/>
    <property type="molecule type" value="Genomic_DNA"/>
</dbReference>
<evidence type="ECO:0000256" key="1">
    <source>
        <dbReference type="ARBA" id="ARBA00023015"/>
    </source>
</evidence>
<dbReference type="InterPro" id="IPR014710">
    <property type="entry name" value="RmlC-like_jellyroll"/>
</dbReference>
<evidence type="ECO:0000259" key="4">
    <source>
        <dbReference type="PROSITE" id="PS01124"/>
    </source>
</evidence>
<dbReference type="InterPro" id="IPR037923">
    <property type="entry name" value="HTH-like"/>
</dbReference>
<dbReference type="GO" id="GO:0043565">
    <property type="term" value="F:sequence-specific DNA binding"/>
    <property type="evidence" value="ECO:0007669"/>
    <property type="project" value="InterPro"/>
</dbReference>
<dbReference type="Pfam" id="PF12833">
    <property type="entry name" value="HTH_18"/>
    <property type="match status" value="1"/>
</dbReference>
<dbReference type="Proteomes" id="UP001179858">
    <property type="component" value="Chromosome"/>
</dbReference>
<dbReference type="InterPro" id="IPR018060">
    <property type="entry name" value="HTH_AraC"/>
</dbReference>
<dbReference type="SUPFAM" id="SSF51215">
    <property type="entry name" value="Regulatory protein AraC"/>
    <property type="match status" value="1"/>
</dbReference>
<keyword evidence="3" id="KW-0804">Transcription</keyword>
<dbReference type="PANTHER" id="PTHR43280:SF28">
    <property type="entry name" value="HTH-TYPE TRANSCRIPTIONAL ACTIVATOR RHAS"/>
    <property type="match status" value="1"/>
</dbReference>
<dbReference type="SMART" id="SM00342">
    <property type="entry name" value="HTH_ARAC"/>
    <property type="match status" value="1"/>
</dbReference>
<dbReference type="GO" id="GO:0003700">
    <property type="term" value="F:DNA-binding transcription factor activity"/>
    <property type="evidence" value="ECO:0007669"/>
    <property type="project" value="InterPro"/>
</dbReference>
<dbReference type="Pfam" id="PF07883">
    <property type="entry name" value="Cupin_2"/>
    <property type="match status" value="1"/>
</dbReference>
<dbReference type="InterPro" id="IPR018062">
    <property type="entry name" value="HTH_AraC-typ_CS"/>
</dbReference>
<dbReference type="Gene3D" id="2.60.120.10">
    <property type="entry name" value="Jelly Rolls"/>
    <property type="match status" value="1"/>
</dbReference>
<evidence type="ECO:0000313" key="5">
    <source>
        <dbReference type="EMBL" id="WGI18998.1"/>
    </source>
</evidence>
<dbReference type="InterPro" id="IPR009057">
    <property type="entry name" value="Homeodomain-like_sf"/>
</dbReference>
<protein>
    <submittedName>
        <fullName evidence="5">AraC family transcriptional regulator</fullName>
    </submittedName>
</protein>
<dbReference type="Gene3D" id="1.10.10.60">
    <property type="entry name" value="Homeodomain-like"/>
    <property type="match status" value="2"/>
</dbReference>
<feature type="domain" description="HTH araC/xylS-type" evidence="4">
    <location>
        <begin position="181"/>
        <end position="279"/>
    </location>
</feature>
<dbReference type="SUPFAM" id="SSF46689">
    <property type="entry name" value="Homeodomain-like"/>
    <property type="match status" value="2"/>
</dbReference>